<evidence type="ECO:0000313" key="2">
    <source>
        <dbReference type="EMBL" id="CAF0770475.1"/>
    </source>
</evidence>
<comment type="caution">
    <text evidence="2">The sequence shown here is derived from an EMBL/GenBank/DDBJ whole genome shotgun (WGS) entry which is preliminary data.</text>
</comment>
<organism evidence="2 4">
    <name type="scientific">Didymodactylos carnosus</name>
    <dbReference type="NCBI Taxonomy" id="1234261"/>
    <lineage>
        <taxon>Eukaryota</taxon>
        <taxon>Metazoa</taxon>
        <taxon>Spiralia</taxon>
        <taxon>Gnathifera</taxon>
        <taxon>Rotifera</taxon>
        <taxon>Eurotatoria</taxon>
        <taxon>Bdelloidea</taxon>
        <taxon>Philodinida</taxon>
        <taxon>Philodinidae</taxon>
        <taxon>Didymodactylos</taxon>
    </lineage>
</organism>
<evidence type="ECO:0000259" key="1">
    <source>
        <dbReference type="Pfam" id="PF07534"/>
    </source>
</evidence>
<reference evidence="2" key="1">
    <citation type="submission" date="2021-02" db="EMBL/GenBank/DDBJ databases">
        <authorList>
            <person name="Nowell W R."/>
        </authorList>
    </citation>
    <scope>NUCLEOTIDE SEQUENCE</scope>
</reference>
<dbReference type="Proteomes" id="UP000663829">
    <property type="component" value="Unassembled WGS sequence"/>
</dbReference>
<proteinExistence type="predicted"/>
<keyword evidence="4" id="KW-1185">Reference proteome</keyword>
<dbReference type="EMBL" id="CAJNOQ010000193">
    <property type="protein sequence ID" value="CAF0770475.1"/>
    <property type="molecule type" value="Genomic_DNA"/>
</dbReference>
<dbReference type="AlphaFoldDB" id="A0A813QPF7"/>
<dbReference type="OrthoDB" id="289228at2759"/>
<protein>
    <recommendedName>
        <fullName evidence="1">TLDc domain-containing protein</fullName>
    </recommendedName>
</protein>
<dbReference type="Pfam" id="PF07534">
    <property type="entry name" value="TLD"/>
    <property type="match status" value="1"/>
</dbReference>
<gene>
    <name evidence="2" type="ORF">GPM918_LOCUS1897</name>
    <name evidence="3" type="ORF">SRO942_LOCUS1897</name>
</gene>
<evidence type="ECO:0000313" key="4">
    <source>
        <dbReference type="Proteomes" id="UP000663829"/>
    </source>
</evidence>
<dbReference type="EMBL" id="CAJOBC010000193">
    <property type="protein sequence ID" value="CAF3552550.1"/>
    <property type="molecule type" value="Genomic_DNA"/>
</dbReference>
<sequence>MSTTSTSWVAFFRRFFTDCFGFNGMSTKQSETFTQSTNIEQNSQRYQDDEQLKQYENLPESICIRYLAKKCLHLPSPLTKEEQKHQHAEDYICLNCFLLYIGDRLVNRHLFYYLALQVPTKSPRKKYKSEYNYSQLFDMNQSTTATPTQMPMYIKTSSLILFAHRIVEWNEITNNLEFIAQLFHIVISTRMYATPIVKDKPTVLPNKTIVNETQSKKNEDEEHDFNELRKEYPDDEMFSTENRRNTEVEVANIILRKDPLRVTDNNLDKVVIEETLVYELIQDAYYYTALQANIQTKLSNESEEFLHKFFVYLRQSNREQDSKTYLKLIKRIAPHLFVGVHRWMKTHLTKYQKTISSESTLLTNFFSNTTTTDVSLPAVIQEPVNQKHLIPSSIDLVEEFDHHLPFTFIWYIVIWLTSNKIFPNANNDDPTDVFSQCCKQQLMRKLYDSDEDGYSIVTLCRHVTNNNGPLLFMFHCDDQRTFSILLEGELIDSNKPYGGPRSQVLQILPNFFIIERGPNCLYWNVRIKTSQLAIRVGQHSFDPRITIDTSLQRMTHPSGSSTIYHIQVFKFGRIEIGKISRSVINMTTSRKYHDHIKDNFMQEYDFQMNAAKLSESLGIHFLTR</sequence>
<accession>A0A813QPF7</accession>
<dbReference type="InterPro" id="IPR006571">
    <property type="entry name" value="TLDc_dom"/>
</dbReference>
<dbReference type="Proteomes" id="UP000681722">
    <property type="component" value="Unassembled WGS sequence"/>
</dbReference>
<name>A0A813QPF7_9BILA</name>
<feature type="domain" description="TLDc" evidence="1">
    <location>
        <begin position="437"/>
        <end position="558"/>
    </location>
</feature>
<evidence type="ECO:0000313" key="3">
    <source>
        <dbReference type="EMBL" id="CAF3552550.1"/>
    </source>
</evidence>